<name>A0ABD0KUC6_9CAEN</name>
<evidence type="ECO:0000313" key="6">
    <source>
        <dbReference type="Proteomes" id="UP001519460"/>
    </source>
</evidence>
<comment type="caution">
    <text evidence="5">The sequence shown here is derived from an EMBL/GenBank/DDBJ whole genome shotgun (WGS) entry which is preliminary data.</text>
</comment>
<dbReference type="InterPro" id="IPR006671">
    <property type="entry name" value="Cyclin_N"/>
</dbReference>
<protein>
    <recommendedName>
        <fullName evidence="2">Protein CNPPD1</fullName>
    </recommendedName>
</protein>
<evidence type="ECO:0000313" key="5">
    <source>
        <dbReference type="EMBL" id="KAK7490883.1"/>
    </source>
</evidence>
<dbReference type="EMBL" id="JACVVK020000122">
    <property type="protein sequence ID" value="KAK7490883.1"/>
    <property type="molecule type" value="Genomic_DNA"/>
</dbReference>
<accession>A0ABD0KUC6</accession>
<dbReference type="InterPro" id="IPR013922">
    <property type="entry name" value="Cyclin_PHO80-like"/>
</dbReference>
<dbReference type="Gene3D" id="1.10.472.10">
    <property type="entry name" value="Cyclin-like"/>
    <property type="match status" value="1"/>
</dbReference>
<feature type="region of interest" description="Disordered" evidence="3">
    <location>
        <begin position="1"/>
        <end position="39"/>
    </location>
</feature>
<evidence type="ECO:0000256" key="3">
    <source>
        <dbReference type="SAM" id="MobiDB-lite"/>
    </source>
</evidence>
<evidence type="ECO:0000256" key="2">
    <source>
        <dbReference type="ARBA" id="ARBA00040808"/>
    </source>
</evidence>
<evidence type="ECO:0000256" key="1">
    <source>
        <dbReference type="ARBA" id="ARBA00038508"/>
    </source>
</evidence>
<feature type="compositionally biased region" description="Basic and acidic residues" evidence="3">
    <location>
        <begin position="7"/>
        <end position="39"/>
    </location>
</feature>
<dbReference type="PANTHER" id="PTHR15615">
    <property type="match status" value="1"/>
</dbReference>
<dbReference type="SUPFAM" id="SSF47954">
    <property type="entry name" value="Cyclin-like"/>
    <property type="match status" value="1"/>
</dbReference>
<feature type="compositionally biased region" description="Polar residues" evidence="3">
    <location>
        <begin position="523"/>
        <end position="534"/>
    </location>
</feature>
<dbReference type="InterPro" id="IPR036915">
    <property type="entry name" value="Cyclin-like_sf"/>
</dbReference>
<dbReference type="AlphaFoldDB" id="A0ABD0KUC6"/>
<feature type="region of interest" description="Disordered" evidence="3">
    <location>
        <begin position="338"/>
        <end position="365"/>
    </location>
</feature>
<comment type="similarity">
    <text evidence="1">Belongs to the CNPPD1 family.</text>
</comment>
<dbReference type="CDD" id="cd20557">
    <property type="entry name" value="CYCLIN_ScPCL1-like"/>
    <property type="match status" value="1"/>
</dbReference>
<dbReference type="Proteomes" id="UP001519460">
    <property type="component" value="Unassembled WGS sequence"/>
</dbReference>
<gene>
    <name evidence="5" type="ORF">BaRGS_00017939</name>
</gene>
<sequence length="571" mass="63042">MNGRFRSHVDFNNKYETHTHEQNKRYRKEDRTSLQRDNYENDSACTTAVDDLPSESSRLNMDNDFRKRLRKTLYCGDLEPEDASLALTDLSVEYFQGLAPHKLGYVDLQSASTITSHDTVSTSSVAMGMIYAKRLQRKRPDYVQKMSSSDLFLISMMMASKYLYDEGVEEEVFNDEWAENADVEKEEMNRMERDFLDALDWELFIKKNEFDHTMLSIERSIALREGLKRGWFSYTDLCILWDDPRLEFWVTDIGLEWLKVALVSSAAYFAAAMTMVGSTVLVTNASLMLASPGVLPVLLPGLQPMGLPQSSPLSQLYGLPSLPALEFPADAFPGGSAGYQQNETADAAKAEELGPEPTNPDVSSVPGKTVVETIMSQLMAVLTLKSHLVQFVSAVADNYTSARSRSTTSKWHDTGLDCTSETGTVFTSDPDMASTADACSRWLEMKKSYGSSAAAGPQETCHCCGEMLAGRDRDGFRSLQFMFPGACSRPLATGHCVDVGTSIGQNPANRINGERGPGHQGQREGQGQLRSGPSRSGGCREKVPGVRGVHHSFPDITIGFTTSMLPPVYAT</sequence>
<evidence type="ECO:0000259" key="4">
    <source>
        <dbReference type="Pfam" id="PF00134"/>
    </source>
</evidence>
<feature type="domain" description="Cyclin N-terminal" evidence="4">
    <location>
        <begin position="119"/>
        <end position="203"/>
    </location>
</feature>
<reference evidence="5 6" key="1">
    <citation type="journal article" date="2023" name="Sci. Data">
        <title>Genome assembly of the Korean intertidal mud-creeper Batillaria attramentaria.</title>
        <authorList>
            <person name="Patra A.K."/>
            <person name="Ho P.T."/>
            <person name="Jun S."/>
            <person name="Lee S.J."/>
            <person name="Kim Y."/>
            <person name="Won Y.J."/>
        </authorList>
    </citation>
    <scope>NUCLEOTIDE SEQUENCE [LARGE SCALE GENOMIC DNA]</scope>
    <source>
        <strain evidence="5">Wonlab-2016</strain>
    </source>
</reference>
<organism evidence="5 6">
    <name type="scientific">Batillaria attramentaria</name>
    <dbReference type="NCBI Taxonomy" id="370345"/>
    <lineage>
        <taxon>Eukaryota</taxon>
        <taxon>Metazoa</taxon>
        <taxon>Spiralia</taxon>
        <taxon>Lophotrochozoa</taxon>
        <taxon>Mollusca</taxon>
        <taxon>Gastropoda</taxon>
        <taxon>Caenogastropoda</taxon>
        <taxon>Sorbeoconcha</taxon>
        <taxon>Cerithioidea</taxon>
        <taxon>Batillariidae</taxon>
        <taxon>Batillaria</taxon>
    </lineage>
</organism>
<dbReference type="PANTHER" id="PTHR15615:SF108">
    <property type="entry name" value="PROTEIN CNPPD1"/>
    <property type="match status" value="1"/>
</dbReference>
<keyword evidence="6" id="KW-1185">Reference proteome</keyword>
<proteinExistence type="inferred from homology"/>
<dbReference type="Pfam" id="PF00134">
    <property type="entry name" value="Cyclin_N"/>
    <property type="match status" value="1"/>
</dbReference>
<feature type="region of interest" description="Disordered" evidence="3">
    <location>
        <begin position="506"/>
        <end position="546"/>
    </location>
</feature>